<keyword evidence="4" id="KW-1185">Reference proteome</keyword>
<dbReference type="EMBL" id="CAMXCT010003151">
    <property type="protein sequence ID" value="CAI4002756.1"/>
    <property type="molecule type" value="Genomic_DNA"/>
</dbReference>
<sequence>MVKPGEVPCSVVPGPAGPAGPAPVLRSQGQAPQVLQVRHQAYTPAPALPYHAVHHAPYAVPGAAVPYAVYRGAALPGFVTNPAGLVPQRRRELVRQVGDAVQLSALGVVAVPVPTFQCKI</sequence>
<protein>
    <submittedName>
        <fullName evidence="2">Uncharacterized protein</fullName>
    </submittedName>
</protein>
<evidence type="ECO:0000256" key="1">
    <source>
        <dbReference type="SAM" id="MobiDB-lite"/>
    </source>
</evidence>
<feature type="non-terminal residue" evidence="2">
    <location>
        <position position="1"/>
    </location>
</feature>
<accession>A0A9P1G7Q1</accession>
<organism evidence="2">
    <name type="scientific">Cladocopium goreaui</name>
    <dbReference type="NCBI Taxonomy" id="2562237"/>
    <lineage>
        <taxon>Eukaryota</taxon>
        <taxon>Sar</taxon>
        <taxon>Alveolata</taxon>
        <taxon>Dinophyceae</taxon>
        <taxon>Suessiales</taxon>
        <taxon>Symbiodiniaceae</taxon>
        <taxon>Cladocopium</taxon>
    </lineage>
</organism>
<evidence type="ECO:0000313" key="3">
    <source>
        <dbReference type="EMBL" id="CAL4790068.1"/>
    </source>
</evidence>
<name>A0A9P1G7Q1_9DINO</name>
<comment type="caution">
    <text evidence="2">The sequence shown here is derived from an EMBL/GenBank/DDBJ whole genome shotgun (WGS) entry which is preliminary data.</text>
</comment>
<proteinExistence type="predicted"/>
<feature type="region of interest" description="Disordered" evidence="1">
    <location>
        <begin position="1"/>
        <end position="25"/>
    </location>
</feature>
<dbReference type="AlphaFoldDB" id="A0A9P1G7Q1"/>
<reference evidence="3 4" key="2">
    <citation type="submission" date="2024-05" db="EMBL/GenBank/DDBJ databases">
        <authorList>
            <person name="Chen Y."/>
            <person name="Shah S."/>
            <person name="Dougan E. K."/>
            <person name="Thang M."/>
            <person name="Chan C."/>
        </authorList>
    </citation>
    <scope>NUCLEOTIDE SEQUENCE [LARGE SCALE GENOMIC DNA]</scope>
</reference>
<dbReference type="Proteomes" id="UP001152797">
    <property type="component" value="Unassembled WGS sequence"/>
</dbReference>
<dbReference type="EMBL" id="CAMXCT030003151">
    <property type="protein sequence ID" value="CAL4790068.1"/>
    <property type="molecule type" value="Genomic_DNA"/>
</dbReference>
<dbReference type="EMBL" id="CAMXCT020003151">
    <property type="protein sequence ID" value="CAL1156131.1"/>
    <property type="molecule type" value="Genomic_DNA"/>
</dbReference>
<evidence type="ECO:0000313" key="4">
    <source>
        <dbReference type="Proteomes" id="UP001152797"/>
    </source>
</evidence>
<evidence type="ECO:0000313" key="2">
    <source>
        <dbReference type="EMBL" id="CAI4002756.1"/>
    </source>
</evidence>
<gene>
    <name evidence="2" type="ORF">C1SCF055_LOCUS28682</name>
</gene>
<reference evidence="2" key="1">
    <citation type="submission" date="2022-10" db="EMBL/GenBank/DDBJ databases">
        <authorList>
            <person name="Chen Y."/>
            <person name="Dougan E. K."/>
            <person name="Chan C."/>
            <person name="Rhodes N."/>
            <person name="Thang M."/>
        </authorList>
    </citation>
    <scope>NUCLEOTIDE SEQUENCE</scope>
</reference>